<dbReference type="AlphaFoldDB" id="A0A9W6SMS5"/>
<dbReference type="RefSeq" id="WP_285663847.1">
    <property type="nucleotide sequence ID" value="NZ_BSTX01000002.1"/>
</dbReference>
<dbReference type="EMBL" id="BSTX01000002">
    <property type="protein sequence ID" value="GLZ78699.1"/>
    <property type="molecule type" value="Genomic_DNA"/>
</dbReference>
<protein>
    <recommendedName>
        <fullName evidence="3">RDD family protein</fullName>
    </recommendedName>
</protein>
<name>A0A9W6SMS5_9ACTN</name>
<proteinExistence type="predicted"/>
<keyword evidence="2" id="KW-1185">Reference proteome</keyword>
<reference evidence="1" key="1">
    <citation type="submission" date="2023-03" db="EMBL/GenBank/DDBJ databases">
        <title>Actinorhabdospora filicis NBRC 111898.</title>
        <authorList>
            <person name="Ichikawa N."/>
            <person name="Sato H."/>
            <person name="Tonouchi N."/>
        </authorList>
    </citation>
    <scope>NUCLEOTIDE SEQUENCE</scope>
    <source>
        <strain evidence="1">NBRC 111898</strain>
    </source>
</reference>
<accession>A0A9W6SMS5</accession>
<evidence type="ECO:0008006" key="3">
    <source>
        <dbReference type="Google" id="ProtNLM"/>
    </source>
</evidence>
<evidence type="ECO:0000313" key="2">
    <source>
        <dbReference type="Proteomes" id="UP001165079"/>
    </source>
</evidence>
<sequence length="88" mass="9568">MAKRFRAPKTPAVPLAPLGVRLLARLIDGAILTALVLPLSLLVRSGDIDPLFCLWDKPNRQTLHDKAARTIVIADRARRHGDALAVLG</sequence>
<comment type="caution">
    <text evidence="1">The sequence shown here is derived from an EMBL/GenBank/DDBJ whole genome shotgun (WGS) entry which is preliminary data.</text>
</comment>
<gene>
    <name evidence="1" type="ORF">Afil01_35060</name>
</gene>
<evidence type="ECO:0000313" key="1">
    <source>
        <dbReference type="EMBL" id="GLZ78699.1"/>
    </source>
</evidence>
<dbReference type="Proteomes" id="UP001165079">
    <property type="component" value="Unassembled WGS sequence"/>
</dbReference>
<organism evidence="1 2">
    <name type="scientific">Actinorhabdospora filicis</name>
    <dbReference type="NCBI Taxonomy" id="1785913"/>
    <lineage>
        <taxon>Bacteria</taxon>
        <taxon>Bacillati</taxon>
        <taxon>Actinomycetota</taxon>
        <taxon>Actinomycetes</taxon>
        <taxon>Micromonosporales</taxon>
        <taxon>Micromonosporaceae</taxon>
        <taxon>Actinorhabdospora</taxon>
    </lineage>
</organism>